<feature type="non-terminal residue" evidence="6">
    <location>
        <position position="1"/>
    </location>
</feature>
<keyword evidence="7" id="KW-1185">Reference proteome</keyword>
<dbReference type="SUPFAM" id="SSF49899">
    <property type="entry name" value="Concanavalin A-like lectins/glucanases"/>
    <property type="match status" value="1"/>
</dbReference>
<comment type="caution">
    <text evidence="6">The sequence shown here is derived from an EMBL/GenBank/DDBJ whole genome shotgun (WGS) entry which is preliminary data.</text>
</comment>
<evidence type="ECO:0000256" key="4">
    <source>
        <dbReference type="SAM" id="SignalP"/>
    </source>
</evidence>
<dbReference type="Proteomes" id="UP000257109">
    <property type="component" value="Unassembled WGS sequence"/>
</dbReference>
<keyword evidence="3" id="KW-1133">Transmembrane helix</keyword>
<name>A0A371E6L8_MUCPR</name>
<protein>
    <submittedName>
        <fullName evidence="6">L-type lectin-domain containing receptor kinase VIII.2</fullName>
    </submittedName>
</protein>
<evidence type="ECO:0000256" key="2">
    <source>
        <dbReference type="ARBA" id="ARBA00022734"/>
    </source>
</evidence>
<proteinExistence type="inferred from homology"/>
<organism evidence="6 7">
    <name type="scientific">Mucuna pruriens</name>
    <name type="common">Velvet bean</name>
    <name type="synonym">Dolichos pruriens</name>
    <dbReference type="NCBI Taxonomy" id="157652"/>
    <lineage>
        <taxon>Eukaryota</taxon>
        <taxon>Viridiplantae</taxon>
        <taxon>Streptophyta</taxon>
        <taxon>Embryophyta</taxon>
        <taxon>Tracheophyta</taxon>
        <taxon>Spermatophyta</taxon>
        <taxon>Magnoliopsida</taxon>
        <taxon>eudicotyledons</taxon>
        <taxon>Gunneridae</taxon>
        <taxon>Pentapetalae</taxon>
        <taxon>rosids</taxon>
        <taxon>fabids</taxon>
        <taxon>Fabales</taxon>
        <taxon>Fabaceae</taxon>
        <taxon>Papilionoideae</taxon>
        <taxon>50 kb inversion clade</taxon>
        <taxon>NPAAA clade</taxon>
        <taxon>indigoferoid/millettioid clade</taxon>
        <taxon>Phaseoleae</taxon>
        <taxon>Mucuna</taxon>
    </lineage>
</organism>
<evidence type="ECO:0000256" key="1">
    <source>
        <dbReference type="ARBA" id="ARBA00007606"/>
    </source>
</evidence>
<dbReference type="InterPro" id="IPR013320">
    <property type="entry name" value="ConA-like_dom_sf"/>
</dbReference>
<evidence type="ECO:0000313" key="7">
    <source>
        <dbReference type="Proteomes" id="UP000257109"/>
    </source>
</evidence>
<sequence>MAPFSTSHHFTAFTFLILFLKTQAFDPASSFSFTDFEKDPKFKSSVGLYGGAEVVNDGSEVLLSGNGGRVMYKKPIKLVHGGARELVSFSTYFGFSISLDSGNNGLAFVMVPSGIEGEVFGNSSYGFSFGLKEREFKVISVQFSTYGRNEGSASCNVSLNVGSSVAVKTINASSVIMGLKSGGKLHAWIDYEASSKRLEVRLNQYGQARPSDPLLWHSIDLLNVWGAEEMFAGFSTLKGKASQTCLLYSWSFIVRHFPHWMHSEPLDPKVLAKTTETPAVKSRSDCLLRVLAAMIFGAGCGALTAFVVLYLWTIFGNKRPVVPEEYAMQPVDFEYKKVNIVVDKTIKDAKERTIEFACDDPLIEVSLQLLEG</sequence>
<keyword evidence="3" id="KW-0812">Transmembrane</keyword>
<keyword evidence="2" id="KW-0430">Lectin</keyword>
<keyword evidence="4" id="KW-0732">Signal</keyword>
<dbReference type="PANTHER" id="PTHR32401">
    <property type="entry name" value="CONCANAVALIN A-LIKE LECTIN FAMILY PROTEIN"/>
    <property type="match status" value="1"/>
</dbReference>
<dbReference type="PANTHER" id="PTHR32401:SF16">
    <property type="entry name" value="CONCANAVALIN A-LIKE LECTIN FAMILY PROTEIN"/>
    <property type="match status" value="1"/>
</dbReference>
<gene>
    <name evidence="6" type="primary">LECRK82</name>
    <name evidence="6" type="ORF">CR513_60108</name>
</gene>
<dbReference type="CDD" id="cd06899">
    <property type="entry name" value="lectin_legume_LecRK_Arcelin_ConA"/>
    <property type="match status" value="1"/>
</dbReference>
<keyword evidence="6" id="KW-0418">Kinase</keyword>
<keyword evidence="6" id="KW-0675">Receptor</keyword>
<dbReference type="OrthoDB" id="2019747at2759"/>
<feature type="chain" id="PRO_5016704232" evidence="4">
    <location>
        <begin position="25"/>
        <end position="372"/>
    </location>
</feature>
<keyword evidence="3" id="KW-0472">Membrane</keyword>
<feature type="signal peptide" evidence="4">
    <location>
        <begin position="1"/>
        <end position="24"/>
    </location>
</feature>
<dbReference type="AlphaFoldDB" id="A0A371E6L8"/>
<evidence type="ECO:0000313" key="6">
    <source>
        <dbReference type="EMBL" id="RDX61643.1"/>
    </source>
</evidence>
<dbReference type="Gene3D" id="2.60.120.200">
    <property type="match status" value="1"/>
</dbReference>
<keyword evidence="6" id="KW-0808">Transferase</keyword>
<dbReference type="InterPro" id="IPR001220">
    <property type="entry name" value="Legume_lectin_dom"/>
</dbReference>
<evidence type="ECO:0000259" key="5">
    <source>
        <dbReference type="Pfam" id="PF00139"/>
    </source>
</evidence>
<accession>A0A371E6L8</accession>
<dbReference type="Pfam" id="PF00139">
    <property type="entry name" value="Lectin_legB"/>
    <property type="match status" value="1"/>
</dbReference>
<dbReference type="STRING" id="157652.A0A371E6L8"/>
<dbReference type="GO" id="GO:0016301">
    <property type="term" value="F:kinase activity"/>
    <property type="evidence" value="ECO:0007669"/>
    <property type="project" value="UniProtKB-KW"/>
</dbReference>
<dbReference type="GO" id="GO:0030246">
    <property type="term" value="F:carbohydrate binding"/>
    <property type="evidence" value="ECO:0007669"/>
    <property type="project" value="UniProtKB-KW"/>
</dbReference>
<reference evidence="6" key="1">
    <citation type="submission" date="2018-05" db="EMBL/GenBank/DDBJ databases">
        <title>Draft genome of Mucuna pruriens seed.</title>
        <authorList>
            <person name="Nnadi N.E."/>
            <person name="Vos R."/>
            <person name="Hasami M.H."/>
            <person name="Devisetty U.K."/>
            <person name="Aguiy J.C."/>
        </authorList>
    </citation>
    <scope>NUCLEOTIDE SEQUENCE [LARGE SCALE GENOMIC DNA]</scope>
    <source>
        <strain evidence="6">JCA_2017</strain>
    </source>
</reference>
<dbReference type="EMBL" id="QJKJ01016010">
    <property type="protein sequence ID" value="RDX61643.1"/>
    <property type="molecule type" value="Genomic_DNA"/>
</dbReference>
<evidence type="ECO:0000256" key="3">
    <source>
        <dbReference type="SAM" id="Phobius"/>
    </source>
</evidence>
<feature type="domain" description="Legume lectin" evidence="5">
    <location>
        <begin position="29"/>
        <end position="264"/>
    </location>
</feature>
<dbReference type="InterPro" id="IPR050258">
    <property type="entry name" value="Leguminous_Lectin"/>
</dbReference>
<feature type="transmembrane region" description="Helical" evidence="3">
    <location>
        <begin position="290"/>
        <end position="312"/>
    </location>
</feature>
<comment type="similarity">
    <text evidence="1">Belongs to the leguminous lectin family.</text>
</comment>